<dbReference type="EC" id="4.2.2.2" evidence="5 12"/>
<keyword evidence="10" id="KW-0325">Glycoprotein</keyword>
<evidence type="ECO:0000256" key="9">
    <source>
        <dbReference type="ARBA" id="ARBA00022837"/>
    </source>
</evidence>
<keyword evidence="6" id="KW-0134">Cell wall</keyword>
<evidence type="ECO:0000256" key="6">
    <source>
        <dbReference type="ARBA" id="ARBA00022512"/>
    </source>
</evidence>
<proteinExistence type="inferred from homology"/>
<dbReference type="EMBL" id="JAYMYQ010000004">
    <property type="protein sequence ID" value="KAK7340499.1"/>
    <property type="molecule type" value="Genomic_DNA"/>
</dbReference>
<dbReference type="PRINTS" id="PR00807">
    <property type="entry name" value="AMBALLERGEN"/>
</dbReference>
<keyword evidence="15" id="KW-1185">Reference proteome</keyword>
<feature type="chain" id="PRO_5042661556" description="Pectate lyase" evidence="12">
    <location>
        <begin position="26"/>
        <end position="444"/>
    </location>
</feature>
<evidence type="ECO:0000313" key="15">
    <source>
        <dbReference type="Proteomes" id="UP001367508"/>
    </source>
</evidence>
<organism evidence="14 15">
    <name type="scientific">Canavalia gladiata</name>
    <name type="common">Sword bean</name>
    <name type="synonym">Dolichos gladiatus</name>
    <dbReference type="NCBI Taxonomy" id="3824"/>
    <lineage>
        <taxon>Eukaryota</taxon>
        <taxon>Viridiplantae</taxon>
        <taxon>Streptophyta</taxon>
        <taxon>Embryophyta</taxon>
        <taxon>Tracheophyta</taxon>
        <taxon>Spermatophyta</taxon>
        <taxon>Magnoliopsida</taxon>
        <taxon>eudicotyledons</taxon>
        <taxon>Gunneridae</taxon>
        <taxon>Pentapetalae</taxon>
        <taxon>rosids</taxon>
        <taxon>fabids</taxon>
        <taxon>Fabales</taxon>
        <taxon>Fabaceae</taxon>
        <taxon>Papilionoideae</taxon>
        <taxon>50 kb inversion clade</taxon>
        <taxon>NPAAA clade</taxon>
        <taxon>indigoferoid/millettioid clade</taxon>
        <taxon>Phaseoleae</taxon>
        <taxon>Canavalia</taxon>
    </lineage>
</organism>
<dbReference type="Proteomes" id="UP001367508">
    <property type="component" value="Unassembled WGS sequence"/>
</dbReference>
<protein>
    <recommendedName>
        <fullName evidence="5 12">Pectate lyase</fullName>
        <ecNumber evidence="5 12">4.2.2.2</ecNumber>
    </recommendedName>
</protein>
<dbReference type="Gene3D" id="2.160.20.10">
    <property type="entry name" value="Single-stranded right-handed beta-helix, Pectin lyase-like"/>
    <property type="match status" value="1"/>
</dbReference>
<dbReference type="InterPro" id="IPR007524">
    <property type="entry name" value="Pec_lyase_N"/>
</dbReference>
<keyword evidence="9 12" id="KW-0106">Calcium</keyword>
<dbReference type="InterPro" id="IPR045032">
    <property type="entry name" value="PEL"/>
</dbReference>
<feature type="domain" description="Pectate lyase" evidence="13">
    <location>
        <begin position="169"/>
        <end position="366"/>
    </location>
</feature>
<comment type="similarity">
    <text evidence="4 12">Belongs to the polysaccharide lyase 1 family.</text>
</comment>
<keyword evidence="6" id="KW-0964">Secreted</keyword>
<evidence type="ECO:0000256" key="10">
    <source>
        <dbReference type="ARBA" id="ARBA00023180"/>
    </source>
</evidence>
<dbReference type="InterPro" id="IPR011050">
    <property type="entry name" value="Pectin_lyase_fold/virulence"/>
</dbReference>
<keyword evidence="11 12" id="KW-0456">Lyase</keyword>
<dbReference type="InterPro" id="IPR012334">
    <property type="entry name" value="Pectin_lyas_fold"/>
</dbReference>
<accession>A0AAN9LQY3</accession>
<dbReference type="SUPFAM" id="SSF51126">
    <property type="entry name" value="Pectin lyase-like"/>
    <property type="match status" value="1"/>
</dbReference>
<evidence type="ECO:0000256" key="11">
    <source>
        <dbReference type="ARBA" id="ARBA00023239"/>
    </source>
</evidence>
<comment type="cofactor">
    <cofactor evidence="12">
        <name>Ca(2+)</name>
        <dbReference type="ChEBI" id="CHEBI:29108"/>
    </cofactor>
    <text evidence="12">Binds 1 Ca(2+) ion. Required for its activity.</text>
</comment>
<dbReference type="InterPro" id="IPR002022">
    <property type="entry name" value="Pec_lyase"/>
</dbReference>
<dbReference type="PANTHER" id="PTHR31683:SF184">
    <property type="entry name" value="PECTATE LYASE"/>
    <property type="match status" value="1"/>
</dbReference>
<comment type="pathway">
    <text evidence="3 12">Glycan metabolism; pectin degradation; 2-dehydro-3-deoxy-D-gluconate from pectin: step 2/5.</text>
</comment>
<evidence type="ECO:0000256" key="4">
    <source>
        <dbReference type="ARBA" id="ARBA00010980"/>
    </source>
</evidence>
<dbReference type="AlphaFoldDB" id="A0AAN9LQY3"/>
<evidence type="ECO:0000256" key="7">
    <source>
        <dbReference type="ARBA" id="ARBA00022723"/>
    </source>
</evidence>
<dbReference type="Pfam" id="PF00544">
    <property type="entry name" value="Pectate_lyase_4"/>
    <property type="match status" value="1"/>
</dbReference>
<comment type="subcellular location">
    <subcellularLocation>
        <location evidence="2">Secreted</location>
        <location evidence="2">Cell wall</location>
    </subcellularLocation>
</comment>
<evidence type="ECO:0000313" key="14">
    <source>
        <dbReference type="EMBL" id="KAK7340499.1"/>
    </source>
</evidence>
<keyword evidence="7 12" id="KW-0479">Metal-binding</keyword>
<reference evidence="14 15" key="1">
    <citation type="submission" date="2024-01" db="EMBL/GenBank/DDBJ databases">
        <title>The genomes of 5 underutilized Papilionoideae crops provide insights into root nodulation and disease resistanc.</title>
        <authorList>
            <person name="Jiang F."/>
        </authorList>
    </citation>
    <scope>NUCLEOTIDE SEQUENCE [LARGE SCALE GENOMIC DNA]</scope>
    <source>
        <strain evidence="14">LVBAO_FW01</strain>
        <tissue evidence="14">Leaves</tissue>
    </source>
</reference>
<keyword evidence="8 12" id="KW-0732">Signal</keyword>
<gene>
    <name evidence="14" type="ORF">VNO77_21204</name>
</gene>
<dbReference type="InterPro" id="IPR018082">
    <property type="entry name" value="AmbAllergen"/>
</dbReference>
<dbReference type="PANTHER" id="PTHR31683">
    <property type="entry name" value="PECTATE LYASE 18-RELATED"/>
    <property type="match status" value="1"/>
</dbReference>
<dbReference type="Pfam" id="PF04431">
    <property type="entry name" value="Pec_lyase_N"/>
    <property type="match status" value="1"/>
</dbReference>
<evidence type="ECO:0000256" key="5">
    <source>
        <dbReference type="ARBA" id="ARBA00012272"/>
    </source>
</evidence>
<comment type="catalytic activity">
    <reaction evidence="1 12">
        <text>Eliminative cleavage of (1-&gt;4)-alpha-D-galacturonan to give oligosaccharides with 4-deoxy-alpha-D-galact-4-enuronosyl groups at their non-reducing ends.</text>
        <dbReference type="EC" id="4.2.2.2"/>
    </reaction>
</comment>
<evidence type="ECO:0000256" key="12">
    <source>
        <dbReference type="RuleBase" id="RU361123"/>
    </source>
</evidence>
<dbReference type="GO" id="GO:0030570">
    <property type="term" value="F:pectate lyase activity"/>
    <property type="evidence" value="ECO:0007669"/>
    <property type="project" value="UniProtKB-EC"/>
</dbReference>
<evidence type="ECO:0000256" key="1">
    <source>
        <dbReference type="ARBA" id="ARBA00000695"/>
    </source>
</evidence>
<name>A0AAN9LQY3_CANGL</name>
<feature type="signal peptide" evidence="12">
    <location>
        <begin position="1"/>
        <end position="25"/>
    </location>
</feature>
<evidence type="ECO:0000256" key="3">
    <source>
        <dbReference type="ARBA" id="ARBA00005220"/>
    </source>
</evidence>
<sequence>MALSGSKVTFMLLATFAITIPCLEAGIAEFDQFLKVRSEEAHEIAMESYVPDPENVTSDLNTHVHLALDAALEEESNITRRELKEKYNGPCIATNPIDRCWRCKKNWAKKRFRLAKCRKGFGRMTTGGVDGKIYVVTDPSDDDMTDPKPGTIRYGVIQEEPLWIIFAHSMVIRLSQELLVTSNKTIDGRGANVIFQEGAGITLQFVSNVIVHGIRMKKIKSMAGGMIRDSVNHFGLRTRSDGDAISIYGSSNIWIDHISLSDCEDGLIDVILGSTAITISNCHMTKHNDVMLFGASESHTVDKIMQITVAFNHFGQGLIQRMPRCRWGFFHVLNNDYTHWQMYAIGGSSGPTILSQGNRFIAPNNDAAKLITHRDYATPEVWSKWQWRSENDLFMNGAKFIESGTPIGKLPFNKGFLMKPRHGSQANRLTKFAGALNCKVGKPC</sequence>
<evidence type="ECO:0000259" key="13">
    <source>
        <dbReference type="SMART" id="SM00656"/>
    </source>
</evidence>
<evidence type="ECO:0000256" key="8">
    <source>
        <dbReference type="ARBA" id="ARBA00022729"/>
    </source>
</evidence>
<dbReference type="SMART" id="SM00656">
    <property type="entry name" value="Amb_all"/>
    <property type="match status" value="1"/>
</dbReference>
<evidence type="ECO:0000256" key="2">
    <source>
        <dbReference type="ARBA" id="ARBA00004191"/>
    </source>
</evidence>
<comment type="caution">
    <text evidence="14">The sequence shown here is derived from an EMBL/GenBank/DDBJ whole genome shotgun (WGS) entry which is preliminary data.</text>
</comment>
<dbReference type="GO" id="GO:0046872">
    <property type="term" value="F:metal ion binding"/>
    <property type="evidence" value="ECO:0007669"/>
    <property type="project" value="UniProtKB-KW"/>
</dbReference>